<evidence type="ECO:0000313" key="11">
    <source>
        <dbReference type="Proteomes" id="UP000322873"/>
    </source>
</evidence>
<comment type="function">
    <text evidence="9">Mediates the uptake of pyruvate into mitochondria.</text>
</comment>
<accession>A0A5M9K8P1</accession>
<evidence type="ECO:0000313" key="10">
    <source>
        <dbReference type="EMBL" id="KAA8577247.1"/>
    </source>
</evidence>
<keyword evidence="3 9" id="KW-0813">Transport</keyword>
<protein>
    <recommendedName>
        <fullName evidence="9">Mitochondrial pyruvate carrier</fullName>
    </recommendedName>
</protein>
<reference evidence="10 11" key="1">
    <citation type="submission" date="2019-06" db="EMBL/GenBank/DDBJ databases">
        <title>Genome Sequence of the Brown Rot Fungal Pathogen Monilinia fructicola.</title>
        <authorList>
            <person name="De Miccolis Angelini R.M."/>
            <person name="Landi L."/>
            <person name="Abate D."/>
            <person name="Pollastro S."/>
            <person name="Romanazzi G."/>
            <person name="Faretra F."/>
        </authorList>
    </citation>
    <scope>NUCLEOTIDE SEQUENCE [LARGE SCALE GENOMIC DNA]</scope>
    <source>
        <strain evidence="10 11">Mfrc123</strain>
    </source>
</reference>
<comment type="subcellular location">
    <subcellularLocation>
        <location evidence="1 9">Mitochondrion inner membrane</location>
        <topology evidence="1 9">Multi-pass membrane protein</topology>
    </subcellularLocation>
</comment>
<comment type="caution">
    <text evidence="10">The sequence shown here is derived from an EMBL/GenBank/DDBJ whole genome shotgun (WGS) entry which is preliminary data.</text>
</comment>
<evidence type="ECO:0000256" key="7">
    <source>
        <dbReference type="ARBA" id="ARBA00023128"/>
    </source>
</evidence>
<evidence type="ECO:0000256" key="8">
    <source>
        <dbReference type="ARBA" id="ARBA00023136"/>
    </source>
</evidence>
<dbReference type="GO" id="GO:0006850">
    <property type="term" value="P:pyruvate import into mitochondria"/>
    <property type="evidence" value="ECO:0007669"/>
    <property type="project" value="InterPro"/>
</dbReference>
<dbReference type="Proteomes" id="UP000322873">
    <property type="component" value="Unassembled WGS sequence"/>
</dbReference>
<evidence type="ECO:0000256" key="5">
    <source>
        <dbReference type="ARBA" id="ARBA00022792"/>
    </source>
</evidence>
<organism evidence="10 11">
    <name type="scientific">Monilinia fructicola</name>
    <name type="common">Brown rot fungus</name>
    <name type="synonym">Ciboria fructicola</name>
    <dbReference type="NCBI Taxonomy" id="38448"/>
    <lineage>
        <taxon>Eukaryota</taxon>
        <taxon>Fungi</taxon>
        <taxon>Dikarya</taxon>
        <taxon>Ascomycota</taxon>
        <taxon>Pezizomycotina</taxon>
        <taxon>Leotiomycetes</taxon>
        <taxon>Helotiales</taxon>
        <taxon>Sclerotiniaceae</taxon>
        <taxon>Monilinia</taxon>
    </lineage>
</organism>
<dbReference type="EMBL" id="VICG01000001">
    <property type="protein sequence ID" value="KAA8577247.1"/>
    <property type="molecule type" value="Genomic_DNA"/>
</dbReference>
<evidence type="ECO:0000256" key="9">
    <source>
        <dbReference type="RuleBase" id="RU363100"/>
    </source>
</evidence>
<evidence type="ECO:0000256" key="3">
    <source>
        <dbReference type="ARBA" id="ARBA00022448"/>
    </source>
</evidence>
<evidence type="ECO:0000256" key="4">
    <source>
        <dbReference type="ARBA" id="ARBA00022692"/>
    </source>
</evidence>
<evidence type="ECO:0000256" key="1">
    <source>
        <dbReference type="ARBA" id="ARBA00004448"/>
    </source>
</evidence>
<evidence type="ECO:0000256" key="2">
    <source>
        <dbReference type="ARBA" id="ARBA00006416"/>
    </source>
</evidence>
<evidence type="ECO:0000256" key="6">
    <source>
        <dbReference type="ARBA" id="ARBA00022989"/>
    </source>
</evidence>
<name>A0A5M9K8P1_MONFR</name>
<keyword evidence="11" id="KW-1185">Reference proteome</keyword>
<comment type="similarity">
    <text evidence="2 9">Belongs to the mitochondrial pyruvate carrier (MPC) (TC 2.A.105) family.</text>
</comment>
<dbReference type="Pfam" id="PF03650">
    <property type="entry name" value="MPC"/>
    <property type="match status" value="1"/>
</dbReference>
<dbReference type="PANTHER" id="PTHR14154">
    <property type="entry name" value="UPF0041 BRAIN PROTEIN 44-RELATED"/>
    <property type="match status" value="1"/>
</dbReference>
<keyword evidence="6" id="KW-1133">Transmembrane helix</keyword>
<dbReference type="AlphaFoldDB" id="A0A5M9K8P1"/>
<dbReference type="InterPro" id="IPR005336">
    <property type="entry name" value="MPC"/>
</dbReference>
<gene>
    <name evidence="10" type="ORF">EYC84_007230</name>
</gene>
<keyword evidence="7 9" id="KW-0496">Mitochondrion</keyword>
<keyword evidence="8" id="KW-0472">Membrane</keyword>
<proteinExistence type="inferred from homology"/>
<keyword evidence="5 9" id="KW-0999">Mitochondrion inner membrane</keyword>
<sequence>MKELEKTNDVHDKGDAKRVEFSKSKGVEGWLLTSHTKIRKFMAALVKAINAKIRSNPAVSYVCSTHFWGPVSNFGIPIAAVMDTQKSPDLISGKMTLALCIYSATFMRYSLAVTPSQPSPFPLPLRREAEAKAKIGAGVEGVKESVVEAVKKVEGKVEKAVGK</sequence>
<dbReference type="VEuPathDB" id="FungiDB:MFRU_021g00590"/>
<dbReference type="GO" id="GO:0005743">
    <property type="term" value="C:mitochondrial inner membrane"/>
    <property type="evidence" value="ECO:0007669"/>
    <property type="project" value="UniProtKB-SubCell"/>
</dbReference>
<keyword evidence="4" id="KW-0812">Transmembrane</keyword>